<evidence type="ECO:0000256" key="1">
    <source>
        <dbReference type="SAM" id="SignalP"/>
    </source>
</evidence>
<reference evidence="2" key="1">
    <citation type="submission" date="2019-09" db="EMBL/GenBank/DDBJ databases">
        <title>Organ-specific transcriptomic study of the physiology of the cattle tick, Rhipicephalus microplus.</title>
        <authorList>
            <person name="Tirloni L."/>
            <person name="Braz G."/>
            <person name="Gandara A.C.P."/>
            <person name="Sabadin G.A."/>
            <person name="da Silva R.M."/>
            <person name="Guizzo M.G."/>
            <person name="Machado J.A."/>
            <person name="Costa E.P."/>
            <person name="Gomes H.F."/>
            <person name="Moraes J."/>
            <person name="Mota M.B.S."/>
            <person name="Mesquita R.D."/>
            <person name="Alvarenga P.H."/>
            <person name="Alves F."/>
            <person name="Seixas A."/>
            <person name="da Fonseca R.N."/>
            <person name="Fogaca A."/>
            <person name="Logullo C."/>
            <person name="Tanaka A."/>
            <person name="Daffre S."/>
            <person name="Termignoni C."/>
            <person name="Vaz I.S.Jr."/>
            <person name="Oliveira P.L."/>
            <person name="Ribeiro J.M."/>
        </authorList>
    </citation>
    <scope>NUCLEOTIDE SEQUENCE</scope>
    <source>
        <strain evidence="2">Porto Alegre</strain>
    </source>
</reference>
<dbReference type="VEuPathDB" id="VectorBase:LOC119186095"/>
<feature type="chain" id="PRO_5027100463" evidence="1">
    <location>
        <begin position="20"/>
        <end position="210"/>
    </location>
</feature>
<keyword evidence="1" id="KW-0732">Signal</keyword>
<feature type="signal peptide" evidence="1">
    <location>
        <begin position="1"/>
        <end position="19"/>
    </location>
</feature>
<name>A0A6M2D417_RHIMP</name>
<organism evidence="2">
    <name type="scientific">Rhipicephalus microplus</name>
    <name type="common">Cattle tick</name>
    <name type="synonym">Boophilus microplus</name>
    <dbReference type="NCBI Taxonomy" id="6941"/>
    <lineage>
        <taxon>Eukaryota</taxon>
        <taxon>Metazoa</taxon>
        <taxon>Ecdysozoa</taxon>
        <taxon>Arthropoda</taxon>
        <taxon>Chelicerata</taxon>
        <taxon>Arachnida</taxon>
        <taxon>Acari</taxon>
        <taxon>Parasitiformes</taxon>
        <taxon>Ixodida</taxon>
        <taxon>Ixodoidea</taxon>
        <taxon>Ixodidae</taxon>
        <taxon>Rhipicephalinae</taxon>
        <taxon>Rhipicephalus</taxon>
        <taxon>Boophilus</taxon>
    </lineage>
</organism>
<sequence>MRSPGMYLQFIAALLAVQSASMGGSFLPVCSLASATNGIVGFKISMATSLLFMLTQSVTGTSNDQAGTAFVDSAFEHLGERSGRLFFDMMKTTEKTGINAPMSPLHHVLNFDDQRNEQIAVLFAFLKELDDRGCVSRIVCESTAGTTRFGMLGNVTKDFFDTNAGVTTGAVSVFVAAARTGRLEGIAGCAQAFRECTVDLPYVLRSVELM</sequence>
<dbReference type="OrthoDB" id="6437087at2759"/>
<protein>
    <submittedName>
        <fullName evidence="2">Putative conserved secreted protein ovary overexpressed</fullName>
    </submittedName>
</protein>
<dbReference type="AlphaFoldDB" id="A0A6M2D417"/>
<accession>A0A6M2D417</accession>
<dbReference type="EMBL" id="GHWJ01007777">
    <property type="protein sequence ID" value="NOV40514.1"/>
    <property type="molecule type" value="Transcribed_RNA"/>
</dbReference>
<proteinExistence type="predicted"/>
<evidence type="ECO:0000313" key="2">
    <source>
        <dbReference type="EMBL" id="NOV40514.1"/>
    </source>
</evidence>